<dbReference type="InterPro" id="IPR008926">
    <property type="entry name" value="RNR_R1-su_N"/>
</dbReference>
<dbReference type="PRINTS" id="PR01183">
    <property type="entry name" value="RIBORDTASEM1"/>
</dbReference>
<dbReference type="InterPro" id="IPR013346">
    <property type="entry name" value="NrdE_NrdA_C"/>
</dbReference>
<evidence type="ECO:0000313" key="12">
    <source>
        <dbReference type="EMBL" id="MFA0809378.1"/>
    </source>
</evidence>
<dbReference type="Pfam" id="PF02867">
    <property type="entry name" value="Ribonuc_red_lgC"/>
    <property type="match status" value="1"/>
</dbReference>
<dbReference type="Pfam" id="PF00317">
    <property type="entry name" value="Ribonuc_red_lgN"/>
    <property type="match status" value="1"/>
</dbReference>
<sequence length="937" mass="105398">MNSETEAKSKSCQMNVAKRDGRIVPYDKERIRVAITKAYLDPRVEGIAGVGSSRVKDKARKISDLITNIFKSRASSSEIIDIEQIQDQVELALMREGEQQVARYYVIYREERAQKRANAKSHFSLSEKLIQVVGENGKRYPLAIDRLKKIISEACGGLMNVDENLILTEARRNLFDGVSEKDVSSVLIMTARSQVESDPEYSMVTARLLLDQLRTEALTALGVATNATHSDMHRLYGNAFRAFIDVGVNLELVDSRLTDYDLNYIAGAIDPDRDNQFTYLGLQTLYDRYFIHHKEIRLELPQVFFMRVAMGLAVNEENKNERAVEFYNLLSSFDYMSSTPTLFNAGTLRPQLSSCYLTTVPDDLHGIYGAIRDNAMLSKWAGGLGNDWTPVRSLGSYIKGTNGKSQGVVPFLKVANDTAVAVNQGGKRKGAVCAYLETWHLDIEEFLELRKNTGDDRRRTHDMNTANWVPDLFMKRVFEDKEWTLFSPADCPDLHDLFGTAFEERYNHYEQLAAEGKLRLFKKIRALDLWRKMLGMLFETGHPWITFKDSCNLRSPQQHTGVVHSSNLCTEITLNTKADDEIAVCNLGSVNLAQHIDENGELDRAKLANTVKTAVRMLDNVIDINYYAVEGARQSNMRHRPVGMGLMGFQDALYKAGIAYASDEAVTFADSTMEAISFEAISASSDLAAERGKYQTYEGSLWSKGVLPLDSIQILAEQRGQQFIEQDTSSTLDWDGLREKVKAQGMRNSNVMAIAPTATIANITGVSQSIEPTYQNLYVKSNLSGEFTVVNPYLVHDLKDRGLWDQVMVNDLKYYEGSVQKIDRVPEDLKAKYRTAFEVEPRWIVDAASRRQKWIDQAQSLNLYIAGADGKKLDLTYRMAWFRGLKTTYYLRALAATTTEKSTVNNGTLNAVSAYSNRLAPDSKVCALDASDCEACQ</sequence>
<proteinExistence type="inferred from homology"/>
<evidence type="ECO:0000256" key="10">
    <source>
        <dbReference type="RuleBase" id="RU003410"/>
    </source>
</evidence>
<keyword evidence="5 9" id="KW-0067">ATP-binding</keyword>
<dbReference type="EC" id="1.17.4.1" evidence="2 10"/>
<dbReference type="EMBL" id="JBGMEK010000001">
    <property type="protein sequence ID" value="MFA0809378.1"/>
    <property type="molecule type" value="Genomic_DNA"/>
</dbReference>
<dbReference type="RefSeq" id="WP_371836999.1">
    <property type="nucleotide sequence ID" value="NZ_JBGMEK010000001.1"/>
</dbReference>
<feature type="domain" description="ATP-cone" evidence="11">
    <location>
        <begin position="130"/>
        <end position="219"/>
    </location>
</feature>
<dbReference type="CDD" id="cd01679">
    <property type="entry name" value="RNR_I"/>
    <property type="match status" value="1"/>
</dbReference>
<evidence type="ECO:0000256" key="1">
    <source>
        <dbReference type="ARBA" id="ARBA00010406"/>
    </source>
</evidence>
<evidence type="ECO:0000256" key="2">
    <source>
        <dbReference type="ARBA" id="ARBA00012274"/>
    </source>
</evidence>
<protein>
    <recommendedName>
        <fullName evidence="2 10">Ribonucleoside-diphosphate reductase</fullName>
        <ecNumber evidence="2 10">1.17.4.1</ecNumber>
    </recommendedName>
</protein>
<keyword evidence="6 10" id="KW-0560">Oxidoreductase</keyword>
<reference evidence="12 13" key="1">
    <citation type="submission" date="2024-08" db="EMBL/GenBank/DDBJ databases">
        <authorList>
            <person name="Ishaq N."/>
        </authorList>
    </citation>
    <scope>NUCLEOTIDE SEQUENCE [LARGE SCALE GENOMIC DNA]</scope>
    <source>
        <strain evidence="12 13">DSM 18651</strain>
    </source>
</reference>
<dbReference type="InterPro" id="IPR013509">
    <property type="entry name" value="RNR_lsu_N"/>
</dbReference>
<dbReference type="SUPFAM" id="SSF51998">
    <property type="entry name" value="PFL-like glycyl radical enzymes"/>
    <property type="match status" value="1"/>
</dbReference>
<dbReference type="InterPro" id="IPR005144">
    <property type="entry name" value="ATP-cone_dom"/>
</dbReference>
<gene>
    <name evidence="12" type="ORF">ACCI49_00480</name>
</gene>
<dbReference type="InterPro" id="IPR039718">
    <property type="entry name" value="Rrm1"/>
</dbReference>
<comment type="catalytic activity">
    <reaction evidence="8 10">
        <text>a 2'-deoxyribonucleoside 5'-diphosphate + [thioredoxin]-disulfide + H2O = a ribonucleoside 5'-diphosphate + [thioredoxin]-dithiol</text>
        <dbReference type="Rhea" id="RHEA:23252"/>
        <dbReference type="Rhea" id="RHEA-COMP:10698"/>
        <dbReference type="Rhea" id="RHEA-COMP:10700"/>
        <dbReference type="ChEBI" id="CHEBI:15377"/>
        <dbReference type="ChEBI" id="CHEBI:29950"/>
        <dbReference type="ChEBI" id="CHEBI:50058"/>
        <dbReference type="ChEBI" id="CHEBI:57930"/>
        <dbReference type="ChEBI" id="CHEBI:73316"/>
        <dbReference type="EC" id="1.17.4.1"/>
    </reaction>
</comment>
<organism evidence="12 13">
    <name type="scientific">Microbulbifer epialgicus</name>
    <dbReference type="NCBI Taxonomy" id="393907"/>
    <lineage>
        <taxon>Bacteria</taxon>
        <taxon>Pseudomonadati</taxon>
        <taxon>Pseudomonadota</taxon>
        <taxon>Gammaproteobacteria</taxon>
        <taxon>Cellvibrionales</taxon>
        <taxon>Microbulbiferaceae</taxon>
        <taxon>Microbulbifer</taxon>
    </lineage>
</organism>
<keyword evidence="4 9" id="KW-0547">Nucleotide-binding</keyword>
<evidence type="ECO:0000256" key="3">
    <source>
        <dbReference type="ARBA" id="ARBA00022533"/>
    </source>
</evidence>
<keyword evidence="7 10" id="KW-0215">Deoxyribonucleotide synthesis</keyword>
<keyword evidence="13" id="KW-1185">Reference proteome</keyword>
<dbReference type="Proteomes" id="UP001569428">
    <property type="component" value="Unassembled WGS sequence"/>
</dbReference>
<accession>A0ABV4NTF2</accession>
<comment type="caution">
    <text evidence="12">The sequence shown here is derived from an EMBL/GenBank/DDBJ whole genome shotgun (WGS) entry which is preliminary data.</text>
</comment>
<dbReference type="InterPro" id="IPR000788">
    <property type="entry name" value="RNR_lg_C"/>
</dbReference>
<dbReference type="NCBIfam" id="TIGR02506">
    <property type="entry name" value="NrdE_NrdA"/>
    <property type="match status" value="1"/>
</dbReference>
<dbReference type="Gene3D" id="3.20.70.20">
    <property type="match status" value="1"/>
</dbReference>
<comment type="function">
    <text evidence="10">Provides the precursors necessary for DNA synthesis. Catalyzes the biosynthesis of deoxyribonucleotides from the corresponding ribonucleotides.</text>
</comment>
<feature type="domain" description="ATP-cone" evidence="11">
    <location>
        <begin position="14"/>
        <end position="116"/>
    </location>
</feature>
<evidence type="ECO:0000256" key="4">
    <source>
        <dbReference type="ARBA" id="ARBA00022741"/>
    </source>
</evidence>
<evidence type="ECO:0000256" key="6">
    <source>
        <dbReference type="ARBA" id="ARBA00023002"/>
    </source>
</evidence>
<evidence type="ECO:0000256" key="7">
    <source>
        <dbReference type="ARBA" id="ARBA00023116"/>
    </source>
</evidence>
<name>A0ABV4NTF2_9GAMM</name>
<dbReference type="PANTHER" id="PTHR11573">
    <property type="entry name" value="RIBONUCLEOSIDE-DIPHOSPHATE REDUCTASE LARGE CHAIN"/>
    <property type="match status" value="1"/>
</dbReference>
<dbReference type="PANTHER" id="PTHR11573:SF6">
    <property type="entry name" value="RIBONUCLEOSIDE-DIPHOSPHATE REDUCTASE LARGE SUBUNIT"/>
    <property type="match status" value="1"/>
</dbReference>
<dbReference type="Pfam" id="PF03477">
    <property type="entry name" value="ATP-cone"/>
    <property type="match status" value="1"/>
</dbReference>
<dbReference type="PROSITE" id="PS00089">
    <property type="entry name" value="RIBORED_LARGE"/>
    <property type="match status" value="1"/>
</dbReference>
<evidence type="ECO:0000256" key="9">
    <source>
        <dbReference type="PROSITE-ProRule" id="PRU00492"/>
    </source>
</evidence>
<keyword evidence="3" id="KW-0021">Allosteric enzyme</keyword>
<dbReference type="NCBIfam" id="NF005544">
    <property type="entry name" value="PRK07207.1"/>
    <property type="match status" value="1"/>
</dbReference>
<dbReference type="PROSITE" id="PS51161">
    <property type="entry name" value="ATP_CONE"/>
    <property type="match status" value="2"/>
</dbReference>
<evidence type="ECO:0000256" key="5">
    <source>
        <dbReference type="ARBA" id="ARBA00022840"/>
    </source>
</evidence>
<evidence type="ECO:0000256" key="8">
    <source>
        <dbReference type="ARBA" id="ARBA00047754"/>
    </source>
</evidence>
<evidence type="ECO:0000313" key="13">
    <source>
        <dbReference type="Proteomes" id="UP001569428"/>
    </source>
</evidence>
<comment type="similarity">
    <text evidence="1 10">Belongs to the ribonucleoside diphosphate reductase large chain family.</text>
</comment>
<dbReference type="SUPFAM" id="SSF48168">
    <property type="entry name" value="R1 subunit of ribonucleotide reductase, N-terminal domain"/>
    <property type="match status" value="1"/>
</dbReference>
<evidence type="ECO:0000259" key="11">
    <source>
        <dbReference type="PROSITE" id="PS51161"/>
    </source>
</evidence>